<organism evidence="4 5">
    <name type="scientific">Legionella drancourtii LLAP12</name>
    <dbReference type="NCBI Taxonomy" id="658187"/>
    <lineage>
        <taxon>Bacteria</taxon>
        <taxon>Pseudomonadati</taxon>
        <taxon>Pseudomonadota</taxon>
        <taxon>Gammaproteobacteria</taxon>
        <taxon>Legionellales</taxon>
        <taxon>Legionellaceae</taxon>
        <taxon>Legionella</taxon>
    </lineage>
</organism>
<gene>
    <name evidence="4" type="ORF">LDG_7410</name>
</gene>
<dbReference type="InterPro" id="IPR029052">
    <property type="entry name" value="Metallo-depent_PP-like"/>
</dbReference>
<sequence>MNLICKIILITLVLIHAVYATPQFLTLSDIHYGSENTANEGQDTGPEFLKITLDKIKELSPNIDFILFLGDIPTHSVFNAQKKEYEKIVFQGLYQSDVTAKPLFYIAGNNDSLQGNYQPFELNGISPLSYATDWNGACAHCDGLVIDGRHMSHHGYYSSYVIPQNKDIILIALNATQWTKIPWLKRIFFTTYANQEQDALEQLAWLEQQLKNNSAKQLLIAMHEPPGKSYLGAPIWYPQYTERFIKILAQYQPRYGQITLISSHTHMDEFRKIHLGNGVNIYSYSTPSISRNHHNNPGMKIFSLNQDLKVRNFTTYYTSFLHKWNNQQYHALGSTDAIFPDCQQETLAQCMDKLSVDQVCDALDRGLFYGVKSPKVPDAACRKTYPVN</sequence>
<keyword evidence="1" id="KW-0378">Hydrolase</keyword>
<dbReference type="STRING" id="658187.LDG_7410"/>
<proteinExistence type="predicted"/>
<dbReference type="HOGENOM" id="CLU_711323_0_0_6"/>
<dbReference type="eggNOG" id="COG1409">
    <property type="taxonomic scope" value="Bacteria"/>
</dbReference>
<dbReference type="Proteomes" id="UP000002770">
    <property type="component" value="Unassembled WGS sequence"/>
</dbReference>
<dbReference type="InParanoid" id="G9EQ64"/>
<evidence type="ECO:0000256" key="1">
    <source>
        <dbReference type="ARBA" id="ARBA00022801"/>
    </source>
</evidence>
<dbReference type="AlphaFoldDB" id="G9EQ64"/>
<dbReference type="Gene3D" id="3.60.21.40">
    <property type="entry name" value="GpdQ, catalytic alpha/beta sandwich domain"/>
    <property type="match status" value="1"/>
</dbReference>
<dbReference type="RefSeq" id="WP_006871319.1">
    <property type="nucleotide sequence ID" value="NZ_JH413828.1"/>
</dbReference>
<dbReference type="Gene3D" id="3.60.21.10">
    <property type="match status" value="1"/>
</dbReference>
<name>G9EQ64_9GAMM</name>
<evidence type="ECO:0000259" key="3">
    <source>
        <dbReference type="Pfam" id="PF00149"/>
    </source>
</evidence>
<evidence type="ECO:0000256" key="2">
    <source>
        <dbReference type="ARBA" id="ARBA00023180"/>
    </source>
</evidence>
<dbReference type="InterPro" id="IPR004843">
    <property type="entry name" value="Calcineurin-like_PHP"/>
</dbReference>
<dbReference type="SUPFAM" id="SSF56300">
    <property type="entry name" value="Metallo-dependent phosphatases"/>
    <property type="match status" value="1"/>
</dbReference>
<keyword evidence="2" id="KW-0325">Glycoprotein</keyword>
<dbReference type="EMBL" id="JH413828">
    <property type="protein sequence ID" value="EHL30639.1"/>
    <property type="molecule type" value="Genomic_DNA"/>
</dbReference>
<evidence type="ECO:0000313" key="4">
    <source>
        <dbReference type="EMBL" id="EHL30639.1"/>
    </source>
</evidence>
<dbReference type="Pfam" id="PF00149">
    <property type="entry name" value="Metallophos"/>
    <property type="match status" value="1"/>
</dbReference>
<dbReference type="PANTHER" id="PTHR10340:SF57">
    <property type="entry name" value="METALLOPHOS DOMAIN-CONTAINING PROTEIN"/>
    <property type="match status" value="1"/>
</dbReference>
<dbReference type="GO" id="GO:0016787">
    <property type="term" value="F:hydrolase activity"/>
    <property type="evidence" value="ECO:0007669"/>
    <property type="project" value="UniProtKB-KW"/>
</dbReference>
<keyword evidence="5" id="KW-1185">Reference proteome</keyword>
<protein>
    <recommendedName>
        <fullName evidence="3">Calcineurin-like phosphoesterase domain-containing protein</fullName>
    </recommendedName>
</protein>
<accession>G9EQ64</accession>
<reference evidence="4 5" key="1">
    <citation type="journal article" date="2011" name="BMC Genomics">
        <title>Insight into cross-talk between intra-amoebal pathogens.</title>
        <authorList>
            <person name="Gimenez G."/>
            <person name="Bertelli C."/>
            <person name="Moliner C."/>
            <person name="Robert C."/>
            <person name="Raoult D."/>
            <person name="Fournier P.E."/>
            <person name="Greub G."/>
        </authorList>
    </citation>
    <scope>NUCLEOTIDE SEQUENCE [LARGE SCALE GENOMIC DNA]</scope>
    <source>
        <strain evidence="4 5">LLAP12</strain>
    </source>
</reference>
<feature type="domain" description="Calcineurin-like phosphoesterase" evidence="3">
    <location>
        <begin position="24"/>
        <end position="267"/>
    </location>
</feature>
<dbReference type="PANTHER" id="PTHR10340">
    <property type="entry name" value="SPHINGOMYELIN PHOSPHODIESTERASE"/>
    <property type="match status" value="1"/>
</dbReference>
<evidence type="ECO:0000313" key="5">
    <source>
        <dbReference type="Proteomes" id="UP000002770"/>
    </source>
</evidence>
<dbReference type="InterPro" id="IPR042283">
    <property type="entry name" value="GpdQ_catalytic"/>
</dbReference>